<evidence type="ECO:0000313" key="4">
    <source>
        <dbReference type="Proteomes" id="UP000274046"/>
    </source>
</evidence>
<sequence>MKGYKIYLAIGIILVLIYLVAQFNKPTPTDWSASYLKKDKIPYGTFILYNRLNDILPKTIIKSTSLPIYNTVQNNKLKNSAYLFISPQIEISKVDFEQLRKFIIAGNKVFIASYDLGRYANKALKLQVATNFTQNGSSLNFTNPKLKTVVNYGFEKGIGSNYFSKIDTNKATVLGIDANNKPNFIKYDYGKGSLFLMAGPGFYSNFNLLDKYGAEYAAKSLSYLYGAETLIFDEYSTIIKTGETDILRVFFKHPELKYAYYLCIFGLLLFVFYDIKRRQRIIPIADPYTNTSVEYAHVVSSVYYHERNNLDIALKQINYLMEHLRSKYFIKTNVIDSNFAETLRLKTGINEALAKNITRHLMQTQTLNEYSDGQLILLNDIIEQFYKNTKPNGAGTGTI</sequence>
<dbReference type="InterPro" id="IPR025646">
    <property type="entry name" value="DUF4350"/>
</dbReference>
<accession>A0A3N0BMY8</accession>
<dbReference type="Pfam" id="PF14258">
    <property type="entry name" value="DUF4350"/>
    <property type="match status" value="1"/>
</dbReference>
<name>A0A3N0BMY8_9SPHI</name>
<keyword evidence="1" id="KW-0812">Transmembrane</keyword>
<evidence type="ECO:0000259" key="2">
    <source>
        <dbReference type="Pfam" id="PF14258"/>
    </source>
</evidence>
<dbReference type="RefSeq" id="WP_123207564.1">
    <property type="nucleotide sequence ID" value="NZ_RBEE01000045.1"/>
</dbReference>
<keyword evidence="1" id="KW-0472">Membrane</keyword>
<gene>
    <name evidence="3" type="ORF">D7004_19830</name>
</gene>
<dbReference type="Proteomes" id="UP000274046">
    <property type="component" value="Unassembled WGS sequence"/>
</dbReference>
<feature type="transmembrane region" description="Helical" evidence="1">
    <location>
        <begin position="258"/>
        <end position="275"/>
    </location>
</feature>
<dbReference type="OrthoDB" id="1111222at2"/>
<keyword evidence="4" id="KW-1185">Reference proteome</keyword>
<evidence type="ECO:0000256" key="1">
    <source>
        <dbReference type="SAM" id="Phobius"/>
    </source>
</evidence>
<organism evidence="3 4">
    <name type="scientific">Pedobacter jejuensis</name>
    <dbReference type="NCBI Taxonomy" id="1268550"/>
    <lineage>
        <taxon>Bacteria</taxon>
        <taxon>Pseudomonadati</taxon>
        <taxon>Bacteroidota</taxon>
        <taxon>Sphingobacteriia</taxon>
        <taxon>Sphingobacteriales</taxon>
        <taxon>Sphingobacteriaceae</taxon>
        <taxon>Pedobacter</taxon>
    </lineage>
</organism>
<feature type="domain" description="DUF4350" evidence="2">
    <location>
        <begin position="67"/>
        <end position="218"/>
    </location>
</feature>
<comment type="caution">
    <text evidence="3">The sequence shown here is derived from an EMBL/GenBank/DDBJ whole genome shotgun (WGS) entry which is preliminary data.</text>
</comment>
<evidence type="ECO:0000313" key="3">
    <source>
        <dbReference type="EMBL" id="RNL49663.1"/>
    </source>
</evidence>
<dbReference type="EMBL" id="RBEE01000045">
    <property type="protein sequence ID" value="RNL49663.1"/>
    <property type="molecule type" value="Genomic_DNA"/>
</dbReference>
<proteinExistence type="predicted"/>
<dbReference type="AlphaFoldDB" id="A0A3N0BMY8"/>
<reference evidence="3 4" key="1">
    <citation type="submission" date="2018-10" db="EMBL/GenBank/DDBJ databases">
        <title>Genome sequencing of Pedobacter jejuensis TNB23.</title>
        <authorList>
            <person name="Cho Y.-J."/>
            <person name="Cho A."/>
            <person name="Kim O.-S."/>
        </authorList>
    </citation>
    <scope>NUCLEOTIDE SEQUENCE [LARGE SCALE GENOMIC DNA]</scope>
    <source>
        <strain evidence="3 4">TNB23</strain>
    </source>
</reference>
<protein>
    <submittedName>
        <fullName evidence="3">DUF4350 domain-containing protein</fullName>
    </submittedName>
</protein>
<keyword evidence="1" id="KW-1133">Transmembrane helix</keyword>